<feature type="compositionally biased region" description="Acidic residues" evidence="11">
    <location>
        <begin position="523"/>
        <end position="533"/>
    </location>
</feature>
<dbReference type="SUPFAM" id="SSF48726">
    <property type="entry name" value="Immunoglobulin"/>
    <property type="match status" value="3"/>
</dbReference>
<dbReference type="InterPro" id="IPR003961">
    <property type="entry name" value="FN3_dom"/>
</dbReference>
<evidence type="ECO:0000259" key="14">
    <source>
        <dbReference type="PROSITE" id="PS50835"/>
    </source>
</evidence>
<dbReference type="InterPro" id="IPR036179">
    <property type="entry name" value="Ig-like_dom_sf"/>
</dbReference>
<dbReference type="FunFam" id="2.60.40.10:FF:000004">
    <property type="entry name" value="DCC isoform 1"/>
    <property type="match status" value="1"/>
</dbReference>
<dbReference type="SUPFAM" id="SSF49265">
    <property type="entry name" value="Fibronectin type III"/>
    <property type="match status" value="4"/>
</dbReference>
<evidence type="ECO:0000256" key="7">
    <source>
        <dbReference type="ARBA" id="ARBA00023136"/>
    </source>
</evidence>
<evidence type="ECO:0000256" key="5">
    <source>
        <dbReference type="ARBA" id="ARBA00022737"/>
    </source>
</evidence>
<dbReference type="Pfam" id="PF06583">
    <property type="entry name" value="Neogenin_C"/>
    <property type="match status" value="2"/>
</dbReference>
<keyword evidence="9" id="KW-0325">Glycoprotein</keyword>
<protein>
    <recommendedName>
        <fullName evidence="18">Frazzled</fullName>
    </recommendedName>
</protein>
<evidence type="ECO:0000259" key="15">
    <source>
        <dbReference type="PROSITE" id="PS50853"/>
    </source>
</evidence>
<accession>A0A9N9RLV1</accession>
<dbReference type="GO" id="GO:0030154">
    <property type="term" value="P:cell differentiation"/>
    <property type="evidence" value="ECO:0007669"/>
    <property type="project" value="UniProtKB-ARBA"/>
</dbReference>
<dbReference type="Pfam" id="PF13927">
    <property type="entry name" value="Ig_3"/>
    <property type="match status" value="1"/>
</dbReference>
<feature type="signal peptide" evidence="13">
    <location>
        <begin position="1"/>
        <end position="33"/>
    </location>
</feature>
<dbReference type="GO" id="GO:0009653">
    <property type="term" value="P:anatomical structure morphogenesis"/>
    <property type="evidence" value="ECO:0007669"/>
    <property type="project" value="UniProtKB-ARBA"/>
</dbReference>
<organism evidence="16 17">
    <name type="scientific">Chironomus riparius</name>
    <dbReference type="NCBI Taxonomy" id="315576"/>
    <lineage>
        <taxon>Eukaryota</taxon>
        <taxon>Metazoa</taxon>
        <taxon>Ecdysozoa</taxon>
        <taxon>Arthropoda</taxon>
        <taxon>Hexapoda</taxon>
        <taxon>Insecta</taxon>
        <taxon>Pterygota</taxon>
        <taxon>Neoptera</taxon>
        <taxon>Endopterygota</taxon>
        <taxon>Diptera</taxon>
        <taxon>Nematocera</taxon>
        <taxon>Chironomoidea</taxon>
        <taxon>Chironomidae</taxon>
        <taxon>Chironominae</taxon>
        <taxon>Chironomus</taxon>
    </lineage>
</organism>
<evidence type="ECO:0000256" key="6">
    <source>
        <dbReference type="ARBA" id="ARBA00022989"/>
    </source>
</evidence>
<feature type="region of interest" description="Disordered" evidence="11">
    <location>
        <begin position="437"/>
        <end position="481"/>
    </location>
</feature>
<dbReference type="InterPro" id="IPR013783">
    <property type="entry name" value="Ig-like_fold"/>
</dbReference>
<keyword evidence="3 12" id="KW-0812">Transmembrane</keyword>
<dbReference type="Pfam" id="PF07679">
    <property type="entry name" value="I-set"/>
    <property type="match status" value="2"/>
</dbReference>
<feature type="domain" description="Fibronectin type-III" evidence="15">
    <location>
        <begin position="1095"/>
        <end position="1192"/>
    </location>
</feature>
<keyword evidence="4 13" id="KW-0732">Signal</keyword>
<evidence type="ECO:0000256" key="4">
    <source>
        <dbReference type="ARBA" id="ARBA00022729"/>
    </source>
</evidence>
<feature type="domain" description="Fibronectin type-III" evidence="15">
    <location>
        <begin position="597"/>
        <end position="691"/>
    </location>
</feature>
<dbReference type="GO" id="GO:0098609">
    <property type="term" value="P:cell-cell adhesion"/>
    <property type="evidence" value="ECO:0007669"/>
    <property type="project" value="TreeGrafter"/>
</dbReference>
<evidence type="ECO:0008006" key="18">
    <source>
        <dbReference type="Google" id="ProtNLM"/>
    </source>
</evidence>
<dbReference type="FunFam" id="2.60.40.10:FF:000008">
    <property type="entry name" value="roundabout homolog 2 isoform X2"/>
    <property type="match status" value="1"/>
</dbReference>
<evidence type="ECO:0000256" key="13">
    <source>
        <dbReference type="SAM" id="SignalP"/>
    </source>
</evidence>
<dbReference type="FunFam" id="2.60.40.10:FF:001448">
    <property type="entry name" value="Frazzled, isoform C"/>
    <property type="match status" value="1"/>
</dbReference>
<comment type="subcellular location">
    <subcellularLocation>
        <location evidence="1">Membrane</location>
        <topology evidence="1">Single-pass type I membrane protein</topology>
    </subcellularLocation>
</comment>
<comment type="similarity">
    <text evidence="2">Belongs to the immunoglobulin superfamily. DCC family.</text>
</comment>
<dbReference type="PANTHER" id="PTHR44170:SF54">
    <property type="entry name" value="FI24025P1"/>
    <property type="match status" value="1"/>
</dbReference>
<dbReference type="Pfam" id="PF00041">
    <property type="entry name" value="fn3"/>
    <property type="match status" value="6"/>
</dbReference>
<evidence type="ECO:0000256" key="8">
    <source>
        <dbReference type="ARBA" id="ARBA00023157"/>
    </source>
</evidence>
<evidence type="ECO:0000256" key="11">
    <source>
        <dbReference type="SAM" id="MobiDB-lite"/>
    </source>
</evidence>
<dbReference type="PROSITE" id="PS50835">
    <property type="entry name" value="IG_LIKE"/>
    <property type="match status" value="4"/>
</dbReference>
<evidence type="ECO:0000256" key="3">
    <source>
        <dbReference type="ARBA" id="ARBA00022692"/>
    </source>
</evidence>
<feature type="transmembrane region" description="Helical" evidence="12">
    <location>
        <begin position="1211"/>
        <end position="1235"/>
    </location>
</feature>
<dbReference type="OrthoDB" id="114660at2759"/>
<dbReference type="CDD" id="cd00063">
    <property type="entry name" value="FN3"/>
    <property type="match status" value="6"/>
</dbReference>
<dbReference type="FunFam" id="2.60.40.10:FF:000028">
    <property type="entry name" value="Neuronal cell adhesion molecule"/>
    <property type="match status" value="1"/>
</dbReference>
<dbReference type="PROSITE" id="PS50853">
    <property type="entry name" value="FN3"/>
    <property type="match status" value="6"/>
</dbReference>
<feature type="domain" description="Fibronectin type-III" evidence="15">
    <location>
        <begin position="697"/>
        <end position="791"/>
    </location>
</feature>
<dbReference type="Proteomes" id="UP001153620">
    <property type="component" value="Chromosome 1"/>
</dbReference>
<proteinExistence type="inferred from homology"/>
<dbReference type="PANTHER" id="PTHR44170">
    <property type="entry name" value="PROTEIN SIDEKICK"/>
    <property type="match status" value="1"/>
</dbReference>
<keyword evidence="7 12" id="KW-0472">Membrane</keyword>
<feature type="domain" description="Ig-like" evidence="14">
    <location>
        <begin position="249"/>
        <end position="337"/>
    </location>
</feature>
<dbReference type="InterPro" id="IPR010560">
    <property type="entry name" value="Neogenin_C"/>
</dbReference>
<dbReference type="InterPro" id="IPR003599">
    <property type="entry name" value="Ig_sub"/>
</dbReference>
<dbReference type="CDD" id="cd00096">
    <property type="entry name" value="Ig"/>
    <property type="match status" value="1"/>
</dbReference>
<dbReference type="EMBL" id="OU895877">
    <property type="protein sequence ID" value="CAG9799439.1"/>
    <property type="molecule type" value="Genomic_DNA"/>
</dbReference>
<dbReference type="SMART" id="SM00409">
    <property type="entry name" value="IG"/>
    <property type="match status" value="4"/>
</dbReference>
<dbReference type="SMART" id="SM00408">
    <property type="entry name" value="IGc2"/>
    <property type="match status" value="4"/>
</dbReference>
<keyword evidence="10" id="KW-0393">Immunoglobulin domain</keyword>
<dbReference type="SMART" id="SM00060">
    <property type="entry name" value="FN3"/>
    <property type="match status" value="6"/>
</dbReference>
<evidence type="ECO:0000256" key="10">
    <source>
        <dbReference type="ARBA" id="ARBA00023319"/>
    </source>
</evidence>
<feature type="compositionally biased region" description="Low complexity" evidence="11">
    <location>
        <begin position="472"/>
        <end position="481"/>
    </location>
</feature>
<feature type="domain" description="Fibronectin type-III" evidence="15">
    <location>
        <begin position="893"/>
        <end position="986"/>
    </location>
</feature>
<feature type="compositionally biased region" description="Polar residues" evidence="11">
    <location>
        <begin position="1439"/>
        <end position="1461"/>
    </location>
</feature>
<gene>
    <name evidence="16" type="ORF">CHIRRI_LOCUS2406</name>
</gene>
<reference evidence="16" key="1">
    <citation type="submission" date="2022-01" db="EMBL/GenBank/DDBJ databases">
        <authorList>
            <person name="King R."/>
        </authorList>
    </citation>
    <scope>NUCLEOTIDE SEQUENCE</scope>
</reference>
<evidence type="ECO:0000313" key="17">
    <source>
        <dbReference type="Proteomes" id="UP001153620"/>
    </source>
</evidence>
<keyword evidence="6 12" id="KW-1133">Transmembrane helix</keyword>
<dbReference type="GO" id="GO:0007399">
    <property type="term" value="P:nervous system development"/>
    <property type="evidence" value="ECO:0007669"/>
    <property type="project" value="UniProtKB-ARBA"/>
</dbReference>
<keyword evidence="17" id="KW-1185">Reference proteome</keyword>
<dbReference type="InterPro" id="IPR007110">
    <property type="entry name" value="Ig-like_dom"/>
</dbReference>
<dbReference type="InterPro" id="IPR003598">
    <property type="entry name" value="Ig_sub2"/>
</dbReference>
<dbReference type="InterPro" id="IPR036116">
    <property type="entry name" value="FN3_sf"/>
</dbReference>
<feature type="region of interest" description="Disordered" evidence="11">
    <location>
        <begin position="1278"/>
        <end position="1298"/>
    </location>
</feature>
<reference evidence="16" key="2">
    <citation type="submission" date="2022-10" db="EMBL/GenBank/DDBJ databases">
        <authorList>
            <consortium name="ENA_rothamsted_submissions"/>
            <consortium name="culmorum"/>
            <person name="King R."/>
        </authorList>
    </citation>
    <scope>NUCLEOTIDE SEQUENCE</scope>
</reference>
<feature type="domain" description="Fibronectin type-III" evidence="15">
    <location>
        <begin position="996"/>
        <end position="1090"/>
    </location>
</feature>
<keyword evidence="5" id="KW-0677">Repeat</keyword>
<dbReference type="GO" id="GO:0016020">
    <property type="term" value="C:membrane"/>
    <property type="evidence" value="ECO:0007669"/>
    <property type="project" value="UniProtKB-SubCell"/>
</dbReference>
<feature type="compositionally biased region" description="Low complexity" evidence="11">
    <location>
        <begin position="441"/>
        <end position="450"/>
    </location>
</feature>
<feature type="chain" id="PRO_5040380046" description="Frazzled" evidence="13">
    <location>
        <begin position="34"/>
        <end position="1510"/>
    </location>
</feature>
<sequence length="1510" mass="168380">MKTRICQRNLKHFGLLVLTSLLVLLFFITKCDASQVLEFTLEPSDTVVPEGSSVLLQCAGKTSKKISHSKDEKLIPNIRWRGPDRQDIGIDTFITQLKNGSLYISSVNENRGLTGNYQCLLSVDGLGTIVSRTARLSIASQPEVNQESNEVYLDLGNIAYIKCMTSQTLMNINDKNFKVQWFKDDVPFKIDSTRMSILPTASLEIDEITFDDRGTYQCNVSYESYSRASSKTNLNVKSPSGNPVAFAAPSFVIRPVTQTVKEGEQVILECAANGNPKPKVIWLRNGIDIDFNDLDSRFRMIGTGSLQIASVEDNDSGDYQCRASNSVDSMDAIATLNVQIPPKFVQEPQDKVANEKDELELACLIYGKPTPTIQWLKNGDLITPNDYMQISGGHNLKILGLISSDSGMFQCIGTNSAGSVQASAYLEVLQIGSKKQKNKKFTSTTSTTTKKPTKPDLKSMIKISKNSNEPDSLLQKSSSNKNLSKQALDSLLSRNKNSQFSPSKFQDSNDYLERLNDNQQSDVVDDEYDDDEEGSIHPIDIDTDPNKLLHALTNPNRNHDSDISHFSNSQMKIVTRKPPFLQTVEDNKHISVPLPGPPRAVQAQIIKPRFVTLNWLEPVKNPDEVVSYTVYYKMNAPDARERKIKTNSRDEQEANIQSLLPGKTYHFRVVANSNHGPGESSEILEISTQSEENMAGPPENFKGAAFSHDEIFLQWDPPHETNGLISNYRVYFAEGENGEDQFYDTKSNEFMLTQLRSYCEYTISVVAFNQNGMGNPSQEILVKTFSNTPSEEPSNITVEATSSTSISIRWEAPPPEHRNGPITGYKMKYRKVKKSGIQTETTPGNVRFYELTNLEKMSAYQIKIAAMTINGTGPFSDWINVETYANDLDETQVPGEPGWIRTKPAANSIIVSWGPPVQQDVKVRAYILGWGKGIPDEATHELDENSRAFEIRDLEANSEYVIALRARNNVGDGPPKYDTTRTREDLINEPSQPLEVPVGLRAIPMSGSTIVVYWTDTTLGKSQHVTDNRYYTVRYSSTGSTRYRYHNTTDLNCMILELKPNTQYEFEVKVVKGRRESSWSMSVLNTTLPASPALPPRDLKVTLLDDKSPLSVHLSWTPPKHSQPITNYVILYTTDSEKRDREWSYENVPTDKTSVIINQLTPHTTYFFKVQSKHGKILGPFSAMVSVRTGAQAMISNEAIPASNILLTTEIFYALIGGIILLVFIIVVVVAMIFCRRKPQETPEHKKSYQKNQAGQIKPPDLWIHHDQMELKNIEKTTLHPTTPGCSDGASSSGAMTLPRSVGHDFETDTQFPAHVTNSLDKRTYVAGYMTNSMSSSASDRPQYPRTQYNIQRPPHISTMDPSLSQQNIQGGSMIHSPENPYAYDIVPPNYSNPNMAFPGIPVEVAKHRGHPLKSFSIPAPPSNTPLIPNSKPVPSVTIRPQNSSPYKKSATTTPSSSNRLQTGLLVPHSSDEIQALRPSTSTEELNQEMANLEGLMKDLSAITASEFEC</sequence>
<evidence type="ECO:0000256" key="9">
    <source>
        <dbReference type="ARBA" id="ARBA00023180"/>
    </source>
</evidence>
<dbReference type="InterPro" id="IPR013098">
    <property type="entry name" value="Ig_I-set"/>
</dbReference>
<feature type="region of interest" description="Disordered" evidence="11">
    <location>
        <begin position="1417"/>
        <end position="1461"/>
    </location>
</feature>
<evidence type="ECO:0000256" key="12">
    <source>
        <dbReference type="SAM" id="Phobius"/>
    </source>
</evidence>
<evidence type="ECO:0000256" key="1">
    <source>
        <dbReference type="ARBA" id="ARBA00004479"/>
    </source>
</evidence>
<feature type="domain" description="Fibronectin type-III" evidence="15">
    <location>
        <begin position="792"/>
        <end position="886"/>
    </location>
</feature>
<feature type="region of interest" description="Disordered" evidence="11">
    <location>
        <begin position="518"/>
        <end position="542"/>
    </location>
</feature>
<feature type="domain" description="Ig-like" evidence="14">
    <location>
        <begin position="342"/>
        <end position="427"/>
    </location>
</feature>
<name>A0A9N9RLV1_9DIPT</name>
<keyword evidence="8" id="KW-1015">Disulfide bond</keyword>
<dbReference type="Gene3D" id="2.60.40.10">
    <property type="entry name" value="Immunoglobulins"/>
    <property type="match status" value="10"/>
</dbReference>
<evidence type="ECO:0000313" key="16">
    <source>
        <dbReference type="EMBL" id="CAG9799439.1"/>
    </source>
</evidence>
<evidence type="ECO:0000256" key="2">
    <source>
        <dbReference type="ARBA" id="ARBA00009588"/>
    </source>
</evidence>
<feature type="compositionally biased region" description="Polar residues" evidence="11">
    <location>
        <begin position="1279"/>
        <end position="1295"/>
    </location>
</feature>
<feature type="domain" description="Ig-like" evidence="14">
    <location>
        <begin position="142"/>
        <end position="235"/>
    </location>
</feature>
<feature type="domain" description="Ig-like" evidence="14">
    <location>
        <begin position="34"/>
        <end position="137"/>
    </location>
</feature>